<keyword evidence="13" id="KW-1185">Reference proteome</keyword>
<keyword evidence="6" id="KW-0238">DNA-binding</keyword>
<feature type="domain" description="Transposase putative helix-turn-helix" evidence="11">
    <location>
        <begin position="1"/>
        <end position="44"/>
    </location>
</feature>
<evidence type="ECO:0000256" key="7">
    <source>
        <dbReference type="ARBA" id="ARBA00023172"/>
    </source>
</evidence>
<proteinExistence type="inferred from homology"/>
<organism evidence="12 13">
    <name type="scientific">Nocardiopsis dassonvillei (strain ATCC 23218 / DSM 43111 / CIP 107115 / JCM 7437 / KCTC 9190 / NBRC 14626 / NCTC 10488 / NRRL B-5397 / IMRU 509)</name>
    <name type="common">Actinomadura dassonvillei</name>
    <dbReference type="NCBI Taxonomy" id="446468"/>
    <lineage>
        <taxon>Bacteria</taxon>
        <taxon>Bacillati</taxon>
        <taxon>Actinomycetota</taxon>
        <taxon>Actinomycetes</taxon>
        <taxon>Streptosporangiales</taxon>
        <taxon>Nocardiopsidaceae</taxon>
        <taxon>Nocardiopsis</taxon>
    </lineage>
</organism>
<evidence type="ECO:0000256" key="6">
    <source>
        <dbReference type="ARBA" id="ARBA00023125"/>
    </source>
</evidence>
<keyword evidence="7" id="KW-0233">DNA recombination</keyword>
<dbReference type="GO" id="GO:0046872">
    <property type="term" value="F:metal ion binding"/>
    <property type="evidence" value="ECO:0007669"/>
    <property type="project" value="UniProtKB-KW"/>
</dbReference>
<dbReference type="GO" id="GO:0032196">
    <property type="term" value="P:transposition"/>
    <property type="evidence" value="ECO:0007669"/>
    <property type="project" value="UniProtKB-KW"/>
</dbReference>
<dbReference type="HOGENOM" id="CLU_032903_0_0_11"/>
<evidence type="ECO:0000259" key="11">
    <source>
        <dbReference type="Pfam" id="PF12323"/>
    </source>
</evidence>
<gene>
    <name evidence="12" type="ordered locus">Ndas_2895</name>
</gene>
<dbReference type="CDD" id="cd20335">
    <property type="entry name" value="BRcat_RBR"/>
    <property type="match status" value="1"/>
</dbReference>
<dbReference type="AlphaFoldDB" id="D7B0S1"/>
<dbReference type="GO" id="GO:0003677">
    <property type="term" value="F:DNA binding"/>
    <property type="evidence" value="ECO:0007669"/>
    <property type="project" value="UniProtKB-KW"/>
</dbReference>
<evidence type="ECO:0000256" key="8">
    <source>
        <dbReference type="SAM" id="MobiDB-lite"/>
    </source>
</evidence>
<dbReference type="NCBIfam" id="TIGR01766">
    <property type="entry name" value="IS200/IS605 family accessory protein TnpB-like domain"/>
    <property type="match status" value="1"/>
</dbReference>
<dbReference type="Pfam" id="PF12323">
    <property type="entry name" value="HTH_OrfB_IS605"/>
    <property type="match status" value="1"/>
</dbReference>
<evidence type="ECO:0000256" key="2">
    <source>
        <dbReference type="ARBA" id="ARBA00011044"/>
    </source>
</evidence>
<keyword evidence="4" id="KW-0479">Metal-binding</keyword>
<dbReference type="InterPro" id="IPR021027">
    <property type="entry name" value="Transposase_put_HTH"/>
</dbReference>
<dbReference type="KEGG" id="nda:Ndas_2895"/>
<feature type="domain" description="Cas12f1-like TNB" evidence="10">
    <location>
        <begin position="290"/>
        <end position="359"/>
    </location>
</feature>
<dbReference type="PANTHER" id="PTHR30405:SF25">
    <property type="entry name" value="RNA-GUIDED DNA ENDONUCLEASE INSQ-RELATED"/>
    <property type="match status" value="1"/>
</dbReference>
<sequence length="405" mass="45846">MKRAFRYRFYPSDAQAAELSRTFGCVRLVYNRALAERTAAWHTEQRRLSYIDSSAALTAWKRTEELSFLTEVSCVPLQQTLRHLHTAFRNFFDKRARYPRFKSKKTSRASAEYTRSAFRYRDGRLTLAKMTEPLDIVWSRPLPADARPSTVTVSRDAAGRWFVSLLCEDTVESAPAANDAVGVDMGVTSLVVLSTGEKVANPRHERRDRARLAKAQRALARKAKGSANRGRARRKVARVHARITDRRRDFLYKLSTRLVRENQAVVIEDLAVRNLVKNRGLARAISDVAWRELRSMLEYKARWYGRDLVVVDRFFPSSKACSTPGCGYVHVSLPLRVREWRCPQCGTTHDRDVNAANNLRAAGLAASACGAGVRPQRKSSRTGRPAMKQEGHGVTRDEAVASNHR</sequence>
<evidence type="ECO:0000313" key="13">
    <source>
        <dbReference type="Proteomes" id="UP000002219"/>
    </source>
</evidence>
<dbReference type="Pfam" id="PF07282">
    <property type="entry name" value="Cas12f1-like_TNB"/>
    <property type="match status" value="1"/>
</dbReference>
<evidence type="ECO:0000259" key="9">
    <source>
        <dbReference type="Pfam" id="PF01385"/>
    </source>
</evidence>
<dbReference type="Proteomes" id="UP000002219">
    <property type="component" value="Chromosome 1"/>
</dbReference>
<dbReference type="GO" id="GO:0006310">
    <property type="term" value="P:DNA recombination"/>
    <property type="evidence" value="ECO:0007669"/>
    <property type="project" value="UniProtKB-KW"/>
</dbReference>
<dbReference type="EMBL" id="CP002040">
    <property type="protein sequence ID" value="ADH68306.1"/>
    <property type="molecule type" value="Genomic_DNA"/>
</dbReference>
<evidence type="ECO:0000313" key="12">
    <source>
        <dbReference type="EMBL" id="ADH68306.1"/>
    </source>
</evidence>
<dbReference type="eggNOG" id="COG0675">
    <property type="taxonomic scope" value="Bacteria"/>
</dbReference>
<evidence type="ECO:0000256" key="4">
    <source>
        <dbReference type="ARBA" id="ARBA00022723"/>
    </source>
</evidence>
<dbReference type="STRING" id="446468.Ndas_2895"/>
<name>D7B0S1_NOCDD</name>
<dbReference type="InterPro" id="IPR001959">
    <property type="entry name" value="Transposase"/>
</dbReference>
<dbReference type="Pfam" id="PF01385">
    <property type="entry name" value="OrfB_IS605"/>
    <property type="match status" value="1"/>
</dbReference>
<accession>D7B0S1</accession>
<dbReference type="PANTHER" id="PTHR30405">
    <property type="entry name" value="TRANSPOSASE"/>
    <property type="match status" value="1"/>
</dbReference>
<feature type="domain" description="Probable transposase IS891/IS1136/IS1341" evidence="9">
    <location>
        <begin position="172"/>
        <end position="278"/>
    </location>
</feature>
<dbReference type="NCBIfam" id="NF040570">
    <property type="entry name" value="guided_TnpB"/>
    <property type="match status" value="1"/>
</dbReference>
<feature type="region of interest" description="Disordered" evidence="8">
    <location>
        <begin position="372"/>
        <end position="405"/>
    </location>
</feature>
<evidence type="ECO:0000259" key="10">
    <source>
        <dbReference type="Pfam" id="PF07282"/>
    </source>
</evidence>
<comment type="similarity">
    <text evidence="1">In the C-terminal section; belongs to the transposase 35 family.</text>
</comment>
<feature type="compositionally biased region" description="Basic and acidic residues" evidence="8">
    <location>
        <begin position="387"/>
        <end position="399"/>
    </location>
</feature>
<comment type="similarity">
    <text evidence="2">In the N-terminal section; belongs to the transposase 2 family.</text>
</comment>
<dbReference type="InterPro" id="IPR051399">
    <property type="entry name" value="RNA-guided_DNA_endo/Transpos"/>
</dbReference>
<keyword evidence="5" id="KW-0862">Zinc</keyword>
<evidence type="ECO:0000256" key="1">
    <source>
        <dbReference type="ARBA" id="ARBA00008761"/>
    </source>
</evidence>
<keyword evidence="3" id="KW-0815">Transposition</keyword>
<dbReference type="InterPro" id="IPR010095">
    <property type="entry name" value="Cas12f1-like_TNB"/>
</dbReference>
<protein>
    <submittedName>
        <fullName evidence="12">Transposase, IS605 OrfB family</fullName>
    </submittedName>
</protein>
<evidence type="ECO:0000256" key="5">
    <source>
        <dbReference type="ARBA" id="ARBA00022833"/>
    </source>
</evidence>
<evidence type="ECO:0000256" key="3">
    <source>
        <dbReference type="ARBA" id="ARBA00022578"/>
    </source>
</evidence>
<dbReference type="OrthoDB" id="6230307at2"/>
<reference evidence="12 13" key="1">
    <citation type="journal article" date="2010" name="Stand. Genomic Sci.">
        <title>Complete genome sequence of Nocardiopsis dassonvillei type strain (IMRU 509).</title>
        <authorList>
            <person name="Sun H."/>
            <person name="Lapidus A."/>
            <person name="Nolan M."/>
            <person name="Lucas S."/>
            <person name="Del Rio T.G."/>
            <person name="Tice H."/>
            <person name="Cheng J.F."/>
            <person name="Tapia R."/>
            <person name="Han C."/>
            <person name="Goodwin L."/>
            <person name="Pitluck S."/>
            <person name="Pagani I."/>
            <person name="Ivanova N."/>
            <person name="Mavromatis K."/>
            <person name="Mikhailova N."/>
            <person name="Pati A."/>
            <person name="Chen A."/>
            <person name="Palaniappan K."/>
            <person name="Land M."/>
            <person name="Hauser L."/>
            <person name="Chang Y.J."/>
            <person name="Jeffries C.D."/>
            <person name="Djao O.D."/>
            <person name="Rohde M."/>
            <person name="Sikorski J."/>
            <person name="Goker M."/>
            <person name="Woyke T."/>
            <person name="Bristow J."/>
            <person name="Eisen J.A."/>
            <person name="Markowitz V."/>
            <person name="Hugenholtz P."/>
            <person name="Kyrpides N.C."/>
            <person name="Klenk H.P."/>
        </authorList>
    </citation>
    <scope>NUCLEOTIDE SEQUENCE [LARGE SCALE GENOMIC DNA]</scope>
    <source>
        <strain evidence="13">ATCC 23218 / DSM 43111 / CIP 107115 / JCM 7437 / KCTC 9190 / NBRC 14626 / NCTC 10488 / NRRL B-5397 / IMRU 509</strain>
    </source>
</reference>